<sequence length="265" mass="29215">MQARVRVEVEDGVATVTMDRPDKLNGLDYAMFAGLVDAARRIGRDRAVRAVVLHGAGRGFCAGLDFKSWGEQRLRMLHSFMKWGVKKTNLYQEAAYGWRRLPVPVIAAIHGVCYGGGLQIALAADIRIAAPDAELSIMEAKWGLIPDMTGSITLRDLLPMDQALKLTMTAERFSGLRARELGLVTEVADDPLGAAQALARAIAARSPDAVALAKRLFQQSWHASERRALRIESALQLKLLLGRNHREAVRANMEKRPPRFAPRSV</sequence>
<evidence type="ECO:0000256" key="2">
    <source>
        <dbReference type="ARBA" id="ARBA00005254"/>
    </source>
</evidence>
<dbReference type="CDD" id="cd06558">
    <property type="entry name" value="crotonase-like"/>
    <property type="match status" value="1"/>
</dbReference>
<gene>
    <name evidence="7" type="ORF">SAMN04488120_10639</name>
</gene>
<dbReference type="NCBIfam" id="NF005699">
    <property type="entry name" value="PRK07509.1"/>
    <property type="match status" value="1"/>
</dbReference>
<dbReference type="InterPro" id="IPR029045">
    <property type="entry name" value="ClpP/crotonase-like_dom_sf"/>
</dbReference>
<dbReference type="Gene3D" id="3.90.226.10">
    <property type="entry name" value="2-enoyl-CoA Hydratase, Chain A, domain 1"/>
    <property type="match status" value="1"/>
</dbReference>
<dbReference type="InterPro" id="IPR018376">
    <property type="entry name" value="Enoyl-CoA_hyd/isom_CS"/>
</dbReference>
<proteinExistence type="inferred from homology"/>
<name>A0A1I2JC02_9GAMM</name>
<accession>A0A1I2JC02</accession>
<evidence type="ECO:0000256" key="5">
    <source>
        <dbReference type="ARBA" id="ARBA00023235"/>
    </source>
</evidence>
<dbReference type="GO" id="GO:0006635">
    <property type="term" value="P:fatty acid beta-oxidation"/>
    <property type="evidence" value="ECO:0007669"/>
    <property type="project" value="UniProtKB-UniPathway"/>
</dbReference>
<dbReference type="GO" id="GO:0016853">
    <property type="term" value="F:isomerase activity"/>
    <property type="evidence" value="ECO:0007669"/>
    <property type="project" value="UniProtKB-KW"/>
</dbReference>
<evidence type="ECO:0000313" key="7">
    <source>
        <dbReference type="EMBL" id="SFF50717.1"/>
    </source>
</evidence>
<dbReference type="RefSeq" id="WP_091533475.1">
    <property type="nucleotide sequence ID" value="NZ_FOOC01000006.1"/>
</dbReference>
<dbReference type="Pfam" id="PF00378">
    <property type="entry name" value="ECH_1"/>
    <property type="match status" value="1"/>
</dbReference>
<evidence type="ECO:0000256" key="4">
    <source>
        <dbReference type="ARBA" id="ARBA00023098"/>
    </source>
</evidence>
<dbReference type="Gene3D" id="1.10.12.10">
    <property type="entry name" value="Lyase 2-enoyl-coa Hydratase, Chain A, domain 2"/>
    <property type="match status" value="1"/>
</dbReference>
<organism evidence="7 8">
    <name type="scientific">Fontimonas thermophila</name>
    <dbReference type="NCBI Taxonomy" id="1076937"/>
    <lineage>
        <taxon>Bacteria</taxon>
        <taxon>Pseudomonadati</taxon>
        <taxon>Pseudomonadota</taxon>
        <taxon>Gammaproteobacteria</taxon>
        <taxon>Nevskiales</taxon>
        <taxon>Nevskiaceae</taxon>
        <taxon>Fontimonas</taxon>
    </lineage>
</organism>
<dbReference type="PANTHER" id="PTHR43149:SF1">
    <property type="entry name" value="DELTA(3,5)-DELTA(2,4)-DIENOYL-COA ISOMERASE, MITOCHONDRIAL"/>
    <property type="match status" value="1"/>
</dbReference>
<evidence type="ECO:0000256" key="6">
    <source>
        <dbReference type="RuleBase" id="RU003707"/>
    </source>
</evidence>
<dbReference type="SUPFAM" id="SSF52096">
    <property type="entry name" value="ClpP/crotonase"/>
    <property type="match status" value="1"/>
</dbReference>
<evidence type="ECO:0000256" key="1">
    <source>
        <dbReference type="ARBA" id="ARBA00005005"/>
    </source>
</evidence>
<dbReference type="UniPathway" id="UPA00659"/>
<protein>
    <submittedName>
        <fullName evidence="7">Enoyl-CoA hydratase/carnithine racemase</fullName>
    </submittedName>
</protein>
<reference evidence="7 8" key="1">
    <citation type="submission" date="2016-10" db="EMBL/GenBank/DDBJ databases">
        <authorList>
            <person name="de Groot N.N."/>
        </authorList>
    </citation>
    <scope>NUCLEOTIDE SEQUENCE [LARGE SCALE GENOMIC DNA]</scope>
    <source>
        <strain evidence="7 8">DSM 23609</strain>
    </source>
</reference>
<dbReference type="Proteomes" id="UP000199771">
    <property type="component" value="Unassembled WGS sequence"/>
</dbReference>
<dbReference type="InterPro" id="IPR045002">
    <property type="entry name" value="Ech1-like"/>
</dbReference>
<dbReference type="PROSITE" id="PS00166">
    <property type="entry name" value="ENOYL_COA_HYDRATASE"/>
    <property type="match status" value="1"/>
</dbReference>
<comment type="similarity">
    <text evidence="2 6">Belongs to the enoyl-CoA hydratase/isomerase family.</text>
</comment>
<dbReference type="InterPro" id="IPR014748">
    <property type="entry name" value="Enoyl-CoA_hydra_C"/>
</dbReference>
<keyword evidence="3" id="KW-0276">Fatty acid metabolism</keyword>
<dbReference type="AlphaFoldDB" id="A0A1I2JC02"/>
<keyword evidence="8" id="KW-1185">Reference proteome</keyword>
<evidence type="ECO:0000313" key="8">
    <source>
        <dbReference type="Proteomes" id="UP000199771"/>
    </source>
</evidence>
<evidence type="ECO:0000256" key="3">
    <source>
        <dbReference type="ARBA" id="ARBA00022832"/>
    </source>
</evidence>
<keyword evidence="4" id="KW-0443">Lipid metabolism</keyword>
<dbReference type="InterPro" id="IPR001753">
    <property type="entry name" value="Enoyl-CoA_hydra/iso"/>
</dbReference>
<comment type="pathway">
    <text evidence="1">Lipid metabolism; fatty acid beta-oxidation.</text>
</comment>
<keyword evidence="5" id="KW-0413">Isomerase</keyword>
<dbReference type="PANTHER" id="PTHR43149">
    <property type="entry name" value="ENOYL-COA HYDRATASE"/>
    <property type="match status" value="1"/>
</dbReference>
<dbReference type="OrthoDB" id="9807606at2"/>
<dbReference type="STRING" id="1076937.SAMN04488120_10639"/>
<dbReference type="EMBL" id="FOOC01000006">
    <property type="protein sequence ID" value="SFF50717.1"/>
    <property type="molecule type" value="Genomic_DNA"/>
</dbReference>